<dbReference type="NCBIfam" id="NF033538">
    <property type="entry name" value="transpos_IS91"/>
    <property type="match status" value="1"/>
</dbReference>
<evidence type="ECO:0000259" key="1">
    <source>
        <dbReference type="Pfam" id="PF04986"/>
    </source>
</evidence>
<dbReference type="GO" id="GO:0006313">
    <property type="term" value="P:DNA transposition"/>
    <property type="evidence" value="ECO:0007669"/>
    <property type="project" value="InterPro"/>
</dbReference>
<evidence type="ECO:0000313" key="3">
    <source>
        <dbReference type="EMBL" id="QBY45666.1"/>
    </source>
</evidence>
<dbReference type="PANTHER" id="PTHR37023">
    <property type="entry name" value="TRANSPOSASE"/>
    <property type="match status" value="1"/>
</dbReference>
<geneLocation type="plasmid" evidence="4 7">
    <name>paNv_CAN1</name>
</geneLocation>
<feature type="domain" description="Transposase IS801/IS1294" evidence="1">
    <location>
        <begin position="144"/>
        <end position="325"/>
    </location>
</feature>
<dbReference type="Pfam" id="PF04986">
    <property type="entry name" value="Y2_Tnp"/>
    <property type="match status" value="1"/>
</dbReference>
<proteinExistence type="predicted"/>
<dbReference type="InterPro" id="IPR054832">
    <property type="entry name" value="transpos_IS91"/>
</dbReference>
<dbReference type="AlphaFoldDB" id="A0A4P7KZV2"/>
<feature type="domain" description="Transposase zinc-binding" evidence="2">
    <location>
        <begin position="17"/>
        <end position="106"/>
    </location>
</feature>
<evidence type="ECO:0000259" key="2">
    <source>
        <dbReference type="Pfam" id="PF14319"/>
    </source>
</evidence>
<protein>
    <submittedName>
        <fullName evidence="3 4">Transposase</fullName>
    </submittedName>
</protein>
<name>A0A4P7KZV2_9GAMM</name>
<dbReference type="Pfam" id="PF14319">
    <property type="entry name" value="Zn_Tnp_IS91"/>
    <property type="match status" value="1"/>
</dbReference>
<reference evidence="4" key="2">
    <citation type="submission" date="2023-04" db="EMBL/GenBank/DDBJ databases">
        <title>Genome dynamics across the evolutionary transition to endosymbiosis.</title>
        <authorList>
            <person name="Siozios S."/>
            <person name="Nadal-Jimenez P."/>
            <person name="Azagi T."/>
            <person name="Sprong H."/>
            <person name="Frost C.L."/>
            <person name="Parratt S.R."/>
            <person name="Taylor G."/>
            <person name="Brettell L."/>
            <person name="Lew K.C."/>
            <person name="Croft L."/>
            <person name="King K.C."/>
            <person name="Brockhurst M.A."/>
            <person name="Hypsa V."/>
            <person name="Novakova E."/>
            <person name="Darby A.C."/>
            <person name="Hurst G.D.D."/>
        </authorList>
    </citation>
    <scope>NUCLEOTIDE SEQUENCE</scope>
    <source>
        <strain evidence="4">ANv_CAN</strain>
        <plasmid evidence="4">paNv_CAN1</plasmid>
        <plasmid evidence="5">paNv_CAN8</plasmid>
    </source>
</reference>
<dbReference type="InterPro" id="IPR026889">
    <property type="entry name" value="Zn_Tnp"/>
</dbReference>
<evidence type="ECO:0000313" key="6">
    <source>
        <dbReference type="Proteomes" id="UP000295134"/>
    </source>
</evidence>
<dbReference type="Proteomes" id="UP001177592">
    <property type="component" value="Plasmid paNv_CAN1"/>
</dbReference>
<keyword evidence="3" id="KW-0614">Plasmid</keyword>
<evidence type="ECO:0000313" key="7">
    <source>
        <dbReference type="Proteomes" id="UP001177592"/>
    </source>
</evidence>
<reference evidence="3 6" key="1">
    <citation type="submission" date="2019-03" db="EMBL/GenBank/DDBJ databases">
        <title>Long-read sequencing reveals hyperdense prophage content in a complex bacterial symbiont genome.</title>
        <authorList>
            <person name="Frost C.L."/>
            <person name="Siozios S."/>
            <person name="Nadal-Jimenez P."/>
            <person name="Brockhurst M.A."/>
            <person name="King K.C."/>
            <person name="Darby A.C."/>
            <person name="Hurst G.D.D."/>
        </authorList>
    </citation>
    <scope>NUCLEOTIDE SEQUENCE [LARGE SCALE GENOMIC DNA]</scope>
    <source>
        <strain evidence="3 6">FIN</strain>
        <plasmid evidence="6">parsfin2</plasmid>
        <plasmid evidence="3">pArsFIN2</plasmid>
    </source>
</reference>
<sequence length="405" mass="47520">MKKDFQPRPLKSLFERNKAWAEIMETTQLREIEIEVVTKMLACGTPMMGFREYCCENENCDHQKLVCFTCKGRGCPSCGKKLTDNWIKTTIKRLPNVKWQHGTFTMPHSLWPLFELNRWLLGKLFPFAADNLLYAAKKRGLTMGIFGALHTYGRKLNWNTHIHLSWTMGGINQNEKWKSMQFDLAKVRKRWMWNVRQYLLSVWGKIYLPESLQHIRDYDEWKRFILNAGKNAEGKDYWHVYFADPTSNAKKTAKYLGRYLKKPPVSGARLEHYDGGSRITLRFFDHNTGHYKNLDLSQKELILRLIKQIPEKHFRMLRYFGFLANRVVGKFLDVVRNAVGQSEFKRKGSVPFALLSQRFLGVDPFSCILCGGRMRFSRFIKGLKISQLVYHALEIARMRYVPLLG</sequence>
<dbReference type="EMBL" id="CP123531">
    <property type="protein sequence ID" value="WGM08813.1"/>
    <property type="molecule type" value="Genomic_DNA"/>
</dbReference>
<accession>A0A4P7KZV2</accession>
<geneLocation type="plasmid" evidence="6">
    <name>parsfin2</name>
</geneLocation>
<dbReference type="KEGG" id="ans:ArsFIN_42770"/>
<dbReference type="EMBL" id="CP123524">
    <property type="protein sequence ID" value="WGM07926.1"/>
    <property type="molecule type" value="Genomic_DNA"/>
</dbReference>
<geneLocation type="plasmid" evidence="5 7">
    <name>paNv_CAN8</name>
</geneLocation>
<dbReference type="InterPro" id="IPR007069">
    <property type="entry name" value="Transposase_32"/>
</dbReference>
<dbReference type="GO" id="GO:0004803">
    <property type="term" value="F:transposase activity"/>
    <property type="evidence" value="ECO:0007669"/>
    <property type="project" value="InterPro"/>
</dbReference>
<keyword evidence="7" id="KW-1185">Reference proteome</keyword>
<evidence type="ECO:0000313" key="5">
    <source>
        <dbReference type="EMBL" id="WGM08813.1"/>
    </source>
</evidence>
<dbReference type="EMBL" id="CP038614">
    <property type="protein sequence ID" value="QBY45666.1"/>
    <property type="molecule type" value="Genomic_DNA"/>
</dbReference>
<dbReference type="RefSeq" id="WP_026824113.1">
    <property type="nucleotide sequence ID" value="NZ_CP123524.1"/>
</dbReference>
<organism evidence="3 6">
    <name type="scientific">Arsenophonus nasoniae</name>
    <name type="common">son-killer infecting Nasonia vitripennis</name>
    <dbReference type="NCBI Taxonomy" id="638"/>
    <lineage>
        <taxon>Bacteria</taxon>
        <taxon>Pseudomonadati</taxon>
        <taxon>Pseudomonadota</taxon>
        <taxon>Gammaproteobacteria</taxon>
        <taxon>Enterobacterales</taxon>
        <taxon>Morganellaceae</taxon>
        <taxon>Arsenophonus</taxon>
    </lineage>
</organism>
<evidence type="ECO:0000313" key="4">
    <source>
        <dbReference type="EMBL" id="WGM07926.1"/>
    </source>
</evidence>
<geneLocation type="plasmid" evidence="3">
    <name>pArsFIN2</name>
</geneLocation>
<dbReference type="GO" id="GO:0003677">
    <property type="term" value="F:DNA binding"/>
    <property type="evidence" value="ECO:0007669"/>
    <property type="project" value="InterPro"/>
</dbReference>
<dbReference type="PANTHER" id="PTHR37023:SF1">
    <property type="entry name" value="ISSOD25 TRANSPOSASE TNPA_ISSOD25"/>
    <property type="match status" value="1"/>
</dbReference>
<dbReference type="Proteomes" id="UP000295134">
    <property type="component" value="Plasmid pArsFIN2"/>
</dbReference>
<dbReference type="Proteomes" id="UP001177592">
    <property type="component" value="Plasmid paNv_CAN8"/>
</dbReference>
<gene>
    <name evidence="3" type="ORF">ArsFIN_42770</name>
    <name evidence="4" type="ORF">QE258_21930</name>
    <name evidence="5" type="ORF">QE258_25975</name>
</gene>